<evidence type="ECO:0000313" key="2">
    <source>
        <dbReference type="Proteomes" id="UP000005239"/>
    </source>
</evidence>
<sequence length="120" mass="12976">MGGLLFILLLLLNSLIECGAPATLDPSATPSTLPSTAPSTSETAPPTLPSTAPTTVATTTPKYTDCQQYNRIFNAAYCLKEYPIWKVCVKVEKKAKRTGCTLPEGTRHYPTELIDAKLDM</sequence>
<gene>
    <name evidence="1" type="primary">WBGene00275407</name>
</gene>
<proteinExistence type="predicted"/>
<keyword evidence="2" id="KW-1185">Reference proteome</keyword>
<dbReference type="AlphaFoldDB" id="A0A2A6BGM0"/>
<dbReference type="EnsemblMetazoa" id="PPA37038.1">
    <property type="protein sequence ID" value="PPA37038.1"/>
    <property type="gene ID" value="WBGene00275407"/>
</dbReference>
<evidence type="ECO:0000313" key="1">
    <source>
        <dbReference type="EnsemblMetazoa" id="PPA37038.1"/>
    </source>
</evidence>
<protein>
    <submittedName>
        <fullName evidence="1">Uncharacterized protein</fullName>
    </submittedName>
</protein>
<dbReference type="Proteomes" id="UP000005239">
    <property type="component" value="Unassembled WGS sequence"/>
</dbReference>
<name>A0A2A6BGM0_PRIPA</name>
<reference evidence="1" key="2">
    <citation type="submission" date="2022-06" db="UniProtKB">
        <authorList>
            <consortium name="EnsemblMetazoa"/>
        </authorList>
    </citation>
    <scope>IDENTIFICATION</scope>
    <source>
        <strain evidence="1">PS312</strain>
    </source>
</reference>
<accession>A0A2A6BGM0</accession>
<accession>A0A8R1YS16</accession>
<organism evidence="1 2">
    <name type="scientific">Pristionchus pacificus</name>
    <name type="common">Parasitic nematode worm</name>
    <dbReference type="NCBI Taxonomy" id="54126"/>
    <lineage>
        <taxon>Eukaryota</taxon>
        <taxon>Metazoa</taxon>
        <taxon>Ecdysozoa</taxon>
        <taxon>Nematoda</taxon>
        <taxon>Chromadorea</taxon>
        <taxon>Rhabditida</taxon>
        <taxon>Rhabditina</taxon>
        <taxon>Diplogasteromorpha</taxon>
        <taxon>Diplogasteroidea</taxon>
        <taxon>Neodiplogasteridae</taxon>
        <taxon>Pristionchus</taxon>
    </lineage>
</organism>
<reference evidence="2" key="1">
    <citation type="journal article" date="2008" name="Nat. Genet.">
        <title>The Pristionchus pacificus genome provides a unique perspective on nematode lifestyle and parasitism.</title>
        <authorList>
            <person name="Dieterich C."/>
            <person name="Clifton S.W."/>
            <person name="Schuster L.N."/>
            <person name="Chinwalla A."/>
            <person name="Delehaunty K."/>
            <person name="Dinkelacker I."/>
            <person name="Fulton L."/>
            <person name="Fulton R."/>
            <person name="Godfrey J."/>
            <person name="Minx P."/>
            <person name="Mitreva M."/>
            <person name="Roeseler W."/>
            <person name="Tian H."/>
            <person name="Witte H."/>
            <person name="Yang S.P."/>
            <person name="Wilson R.K."/>
            <person name="Sommer R.J."/>
        </authorList>
    </citation>
    <scope>NUCLEOTIDE SEQUENCE [LARGE SCALE GENOMIC DNA]</scope>
    <source>
        <strain evidence="2">PS312</strain>
    </source>
</reference>